<reference evidence="4" key="1">
    <citation type="submission" date="2016-06" db="UniProtKB">
        <authorList>
            <consortium name="WormBaseParasite"/>
        </authorList>
    </citation>
    <scope>IDENTIFICATION</scope>
</reference>
<evidence type="ECO:0000313" key="4">
    <source>
        <dbReference type="WBParaSite" id="ECPE_0001375301-mRNA-1"/>
    </source>
</evidence>
<dbReference type="WBParaSite" id="ECPE_0001375301-mRNA-1">
    <property type="protein sequence ID" value="ECPE_0001375301-mRNA-1"/>
    <property type="gene ID" value="ECPE_0001375301"/>
</dbReference>
<evidence type="ECO:0000313" key="2">
    <source>
        <dbReference type="EMBL" id="VDP90984.1"/>
    </source>
</evidence>
<accession>A0A183B3C8</accession>
<dbReference type="SUPFAM" id="SSF48371">
    <property type="entry name" value="ARM repeat"/>
    <property type="match status" value="1"/>
</dbReference>
<dbReference type="GO" id="GO:0008017">
    <property type="term" value="F:microtubule binding"/>
    <property type="evidence" value="ECO:0007669"/>
    <property type="project" value="TreeGrafter"/>
</dbReference>
<feature type="compositionally biased region" description="Polar residues" evidence="1">
    <location>
        <begin position="1"/>
        <end position="31"/>
    </location>
</feature>
<dbReference type="Proteomes" id="UP000272942">
    <property type="component" value="Unassembled WGS sequence"/>
</dbReference>
<dbReference type="PANTHER" id="PTHR21567">
    <property type="entry name" value="CLASP"/>
    <property type="match status" value="1"/>
</dbReference>
<gene>
    <name evidence="2" type="ORF">ECPE_LOCUS13712</name>
</gene>
<dbReference type="Gene3D" id="1.25.10.10">
    <property type="entry name" value="Leucine-rich Repeat Variant"/>
    <property type="match status" value="1"/>
</dbReference>
<dbReference type="OrthoDB" id="63891at2759"/>
<name>A0A183B3C8_9TREM</name>
<dbReference type="EMBL" id="UZAN01055761">
    <property type="protein sequence ID" value="VDP90984.1"/>
    <property type="molecule type" value="Genomic_DNA"/>
</dbReference>
<dbReference type="InterPro" id="IPR016024">
    <property type="entry name" value="ARM-type_fold"/>
</dbReference>
<dbReference type="GO" id="GO:0005929">
    <property type="term" value="C:cilium"/>
    <property type="evidence" value="ECO:0007669"/>
    <property type="project" value="TreeGrafter"/>
</dbReference>
<reference evidence="2 3" key="2">
    <citation type="submission" date="2018-11" db="EMBL/GenBank/DDBJ databases">
        <authorList>
            <consortium name="Pathogen Informatics"/>
        </authorList>
    </citation>
    <scope>NUCLEOTIDE SEQUENCE [LARGE SCALE GENOMIC DNA]</scope>
    <source>
        <strain evidence="2 3">Egypt</strain>
    </source>
</reference>
<evidence type="ECO:0000313" key="3">
    <source>
        <dbReference type="Proteomes" id="UP000272942"/>
    </source>
</evidence>
<dbReference type="InterPro" id="IPR011989">
    <property type="entry name" value="ARM-like"/>
</dbReference>
<feature type="region of interest" description="Disordered" evidence="1">
    <location>
        <begin position="1"/>
        <end position="34"/>
    </location>
</feature>
<dbReference type="GO" id="GO:0000226">
    <property type="term" value="P:microtubule cytoskeleton organization"/>
    <property type="evidence" value="ECO:0007669"/>
    <property type="project" value="TreeGrafter"/>
</dbReference>
<dbReference type="AlphaFoldDB" id="A0A183B3C8"/>
<dbReference type="PANTHER" id="PTHR21567:SF87">
    <property type="entry name" value="CRESCERIN-LIKE PROTEIN CHE-12"/>
    <property type="match status" value="1"/>
</dbReference>
<keyword evidence="3" id="KW-1185">Reference proteome</keyword>
<evidence type="ECO:0000256" key="1">
    <source>
        <dbReference type="SAM" id="MobiDB-lite"/>
    </source>
</evidence>
<dbReference type="GO" id="GO:0005881">
    <property type="term" value="C:cytoplasmic microtubule"/>
    <property type="evidence" value="ECO:0007669"/>
    <property type="project" value="TreeGrafter"/>
</dbReference>
<sequence>PPKYRATSTPGSRSTVAHASDPPSSSPNSQRTQDRRLVKGQSALNLNLPTPTLPIALQQIDSDDWEAKVSGLEALAQLALEKPNTYLSGQGQGGSASAGVTRQSSAQMLSSSDALSQAVQAVIAECRNLRSQVSRQAVQTLSSLFQGLGRAMDPHVEVCVRVLLGKTGEAAAAFLRDEVAVAMDALTQSANPSRALTALMQHGLGWDMGSTSTVYVKTVEVVEYPHPLNPALVYWGCRISHAEVHC</sequence>
<organism evidence="4">
    <name type="scientific">Echinostoma caproni</name>
    <dbReference type="NCBI Taxonomy" id="27848"/>
    <lineage>
        <taxon>Eukaryota</taxon>
        <taxon>Metazoa</taxon>
        <taxon>Spiralia</taxon>
        <taxon>Lophotrochozoa</taxon>
        <taxon>Platyhelminthes</taxon>
        <taxon>Trematoda</taxon>
        <taxon>Digenea</taxon>
        <taxon>Plagiorchiida</taxon>
        <taxon>Echinostomata</taxon>
        <taxon>Echinostomatoidea</taxon>
        <taxon>Echinostomatidae</taxon>
        <taxon>Echinostoma</taxon>
    </lineage>
</organism>
<protein>
    <submittedName>
        <fullName evidence="4">CLASP_N domain-containing protein</fullName>
    </submittedName>
</protein>
<proteinExistence type="predicted"/>